<evidence type="ECO:0000256" key="2">
    <source>
        <dbReference type="ARBA" id="ARBA00022908"/>
    </source>
</evidence>
<dbReference type="Pfam" id="PF13560">
    <property type="entry name" value="HTH_31"/>
    <property type="match status" value="1"/>
</dbReference>
<reference evidence="9 10" key="1">
    <citation type="submission" date="2019-03" db="EMBL/GenBank/DDBJ databases">
        <title>Genomic Encyclopedia of Type Strains, Phase III (KMG-III): the genomes of soil and plant-associated and newly described type strains.</title>
        <authorList>
            <person name="Whitman W."/>
        </authorList>
    </citation>
    <scope>NUCLEOTIDE SEQUENCE [LARGE SCALE GENOMIC DNA]</scope>
    <source>
        <strain evidence="9 10">VKM Ac-2570</strain>
    </source>
</reference>
<evidence type="ECO:0000256" key="1">
    <source>
        <dbReference type="ARBA" id="ARBA00008857"/>
    </source>
</evidence>
<protein>
    <submittedName>
        <fullName evidence="9">Site-specific recombinase XerC</fullName>
    </submittedName>
</protein>
<dbReference type="GO" id="GO:0006310">
    <property type="term" value="P:DNA recombination"/>
    <property type="evidence" value="ECO:0007669"/>
    <property type="project" value="UniProtKB-KW"/>
</dbReference>
<evidence type="ECO:0000259" key="8">
    <source>
        <dbReference type="PROSITE" id="PS51900"/>
    </source>
</evidence>
<dbReference type="InterPro" id="IPR010998">
    <property type="entry name" value="Integrase_recombinase_N"/>
</dbReference>
<feature type="domain" description="Tyr recombinase" evidence="7">
    <location>
        <begin position="188"/>
        <end position="467"/>
    </location>
</feature>
<name>A0A4R7ZTT7_9ACTN</name>
<dbReference type="Gene3D" id="1.10.443.10">
    <property type="entry name" value="Intergrase catalytic core"/>
    <property type="match status" value="1"/>
</dbReference>
<dbReference type="PANTHER" id="PTHR30629">
    <property type="entry name" value="PROPHAGE INTEGRASE"/>
    <property type="match status" value="1"/>
</dbReference>
<keyword evidence="4" id="KW-0233">DNA recombination</keyword>
<dbReference type="PROSITE" id="PS51900">
    <property type="entry name" value="CB"/>
    <property type="match status" value="1"/>
</dbReference>
<dbReference type="GO" id="GO:0003677">
    <property type="term" value="F:DNA binding"/>
    <property type="evidence" value="ECO:0007669"/>
    <property type="project" value="UniProtKB-UniRule"/>
</dbReference>
<comment type="similarity">
    <text evidence="1">Belongs to the 'phage' integrase family.</text>
</comment>
<dbReference type="Gene3D" id="1.10.150.130">
    <property type="match status" value="1"/>
</dbReference>
<feature type="domain" description="Core-binding (CB)" evidence="8">
    <location>
        <begin position="80"/>
        <end position="166"/>
    </location>
</feature>
<dbReference type="InterPro" id="IPR053876">
    <property type="entry name" value="Phage_int_M"/>
</dbReference>
<evidence type="ECO:0000256" key="4">
    <source>
        <dbReference type="ARBA" id="ARBA00023172"/>
    </source>
</evidence>
<evidence type="ECO:0000313" key="10">
    <source>
        <dbReference type="Proteomes" id="UP000295447"/>
    </source>
</evidence>
<dbReference type="AlphaFoldDB" id="A0A4R7ZTT7"/>
<evidence type="ECO:0000313" key="9">
    <source>
        <dbReference type="EMBL" id="TDW18940.1"/>
    </source>
</evidence>
<dbReference type="InterPro" id="IPR013762">
    <property type="entry name" value="Integrase-like_cat_sf"/>
</dbReference>
<dbReference type="PROSITE" id="PS51898">
    <property type="entry name" value="TYR_RECOMBINASE"/>
    <property type="match status" value="1"/>
</dbReference>
<dbReference type="InterPro" id="IPR001387">
    <property type="entry name" value="Cro/C1-type_HTH"/>
</dbReference>
<keyword evidence="10" id="KW-1185">Reference proteome</keyword>
<keyword evidence="3 5" id="KW-0238">DNA-binding</keyword>
<dbReference type="InterPro" id="IPR010982">
    <property type="entry name" value="Lambda_DNA-bd_dom_sf"/>
</dbReference>
<dbReference type="PROSITE" id="PS50943">
    <property type="entry name" value="HTH_CROC1"/>
    <property type="match status" value="1"/>
</dbReference>
<dbReference type="InterPro" id="IPR044068">
    <property type="entry name" value="CB"/>
</dbReference>
<evidence type="ECO:0000256" key="5">
    <source>
        <dbReference type="PROSITE-ProRule" id="PRU01248"/>
    </source>
</evidence>
<dbReference type="Pfam" id="PF22022">
    <property type="entry name" value="Phage_int_M"/>
    <property type="match status" value="1"/>
</dbReference>
<gene>
    <name evidence="9" type="ORF">EV650_5543</name>
</gene>
<dbReference type="PANTHER" id="PTHR30629:SF2">
    <property type="entry name" value="PROPHAGE INTEGRASE INTS-RELATED"/>
    <property type="match status" value="1"/>
</dbReference>
<dbReference type="SUPFAM" id="SSF47413">
    <property type="entry name" value="lambda repressor-like DNA-binding domains"/>
    <property type="match status" value="1"/>
</dbReference>
<dbReference type="RefSeq" id="WP_166678288.1">
    <property type="nucleotide sequence ID" value="NZ_SODF01000002.1"/>
</dbReference>
<dbReference type="CDD" id="cd00093">
    <property type="entry name" value="HTH_XRE"/>
    <property type="match status" value="1"/>
</dbReference>
<dbReference type="EMBL" id="SODF01000002">
    <property type="protein sequence ID" value="TDW18940.1"/>
    <property type="molecule type" value="Genomic_DNA"/>
</dbReference>
<feature type="domain" description="HTH cro/C1-type" evidence="6">
    <location>
        <begin position="337"/>
        <end position="391"/>
    </location>
</feature>
<dbReference type="InterPro" id="IPR002104">
    <property type="entry name" value="Integrase_catalytic"/>
</dbReference>
<dbReference type="SUPFAM" id="SSF56349">
    <property type="entry name" value="DNA breaking-rejoining enzymes"/>
    <property type="match status" value="2"/>
</dbReference>
<dbReference type="Proteomes" id="UP000295447">
    <property type="component" value="Unassembled WGS sequence"/>
</dbReference>
<sequence>MSRPHLPIGTWGNVRSRAERKDSNGKVVSWRASAYFRDHDGHTREVTASAKTKGAAEHRLLTKLRDRAKITQYGELSPTDKINDLIDLWIEKLEERIEDGRRSPTTLTTYRTAIKNHVRPALGELLIGEATTPRIDRVIGTIKRTAGRSTAKTCRAVVSGMMQLAVRYGALTVNPVREVEAIEARPKDPLRALTNEEIAGLRQLLTTDEAAVRADLPDLVIFMLGTGVRIGESLAVRWSQVNLESGAVEITHTMVRVPGQGLIRKAPKSKAGERALPLPDWAVTMLRRRYAAGIHLDEPIFADSLGGFRDPSNVRRALRRALSPVASTARRDLGKTLQSARLQAGLTRKQVVTKLGWPKTRLELVENGRIRLDRELVATLVKTYRIDLDKSPALSTQVDQATQPSPSDALTWIRSHTFRKTTATALDRRGQSARQIADHLGQAQVSITQDVYLGRRIHNPSAAAALDEEFADLDLWSGPSRVGR</sequence>
<dbReference type="GO" id="GO:0015074">
    <property type="term" value="P:DNA integration"/>
    <property type="evidence" value="ECO:0007669"/>
    <property type="project" value="UniProtKB-KW"/>
</dbReference>
<comment type="caution">
    <text evidence="9">The sequence shown here is derived from an EMBL/GenBank/DDBJ whole genome shotgun (WGS) entry which is preliminary data.</text>
</comment>
<evidence type="ECO:0000259" key="6">
    <source>
        <dbReference type="PROSITE" id="PS50943"/>
    </source>
</evidence>
<organism evidence="9 10">
    <name type="scientific">Kribbella kalugense</name>
    <dbReference type="NCBI Taxonomy" id="2512221"/>
    <lineage>
        <taxon>Bacteria</taxon>
        <taxon>Bacillati</taxon>
        <taxon>Actinomycetota</taxon>
        <taxon>Actinomycetes</taxon>
        <taxon>Propionibacteriales</taxon>
        <taxon>Kribbellaceae</taxon>
        <taxon>Kribbella</taxon>
    </lineage>
</organism>
<evidence type="ECO:0000259" key="7">
    <source>
        <dbReference type="PROSITE" id="PS51898"/>
    </source>
</evidence>
<evidence type="ECO:0000256" key="3">
    <source>
        <dbReference type="ARBA" id="ARBA00023125"/>
    </source>
</evidence>
<proteinExistence type="inferred from homology"/>
<dbReference type="InterPro" id="IPR011010">
    <property type="entry name" value="DNA_brk_join_enz"/>
</dbReference>
<keyword evidence="2" id="KW-0229">DNA integration</keyword>
<accession>A0A4R7ZTT7</accession>
<dbReference type="InterPro" id="IPR050808">
    <property type="entry name" value="Phage_Integrase"/>
</dbReference>
<dbReference type="SMART" id="SM00530">
    <property type="entry name" value="HTH_XRE"/>
    <property type="match status" value="1"/>
</dbReference>